<dbReference type="OrthoDB" id="9807115at2"/>
<comment type="subcellular location">
    <subcellularLocation>
        <location evidence="1">Cell membrane</location>
        <topology evidence="1">Multi-pass membrane protein</topology>
    </subcellularLocation>
</comment>
<protein>
    <submittedName>
        <fullName evidence="9">High-affinity branched-chain amino acid transport system permease protein LivH</fullName>
    </submittedName>
</protein>
<dbReference type="RefSeq" id="WP_062409060.1">
    <property type="nucleotide sequence ID" value="NZ_BJCS01000004.1"/>
</dbReference>
<dbReference type="KEGG" id="pnp:IJ22_26110"/>
<evidence type="ECO:0000256" key="4">
    <source>
        <dbReference type="ARBA" id="ARBA00022692"/>
    </source>
</evidence>
<dbReference type="PANTHER" id="PTHR11795">
    <property type="entry name" value="BRANCHED-CHAIN AMINO ACID TRANSPORT SYSTEM PERMEASE PROTEIN LIVH"/>
    <property type="match status" value="1"/>
</dbReference>
<comment type="similarity">
    <text evidence="8">Belongs to the binding-protein-dependent transport system permease family. LivHM subfamily.</text>
</comment>
<evidence type="ECO:0000313" key="10">
    <source>
        <dbReference type="Proteomes" id="UP000061660"/>
    </source>
</evidence>
<keyword evidence="5" id="KW-0029">Amino-acid transport</keyword>
<gene>
    <name evidence="9" type="ORF">IJ22_26110</name>
</gene>
<dbReference type="GO" id="GO:0022857">
    <property type="term" value="F:transmembrane transporter activity"/>
    <property type="evidence" value="ECO:0007669"/>
    <property type="project" value="InterPro"/>
</dbReference>
<evidence type="ECO:0000256" key="5">
    <source>
        <dbReference type="ARBA" id="ARBA00022970"/>
    </source>
</evidence>
<dbReference type="AlphaFoldDB" id="A0A0U2U9V1"/>
<keyword evidence="10" id="KW-1185">Reference proteome</keyword>
<reference evidence="10" key="1">
    <citation type="submission" date="2015-12" db="EMBL/GenBank/DDBJ databases">
        <title>Complete genome sequences of two moderately thermophilic Paenibacillus species.</title>
        <authorList>
            <person name="Butler R.III."/>
            <person name="Wang J."/>
            <person name="Stark B.C."/>
            <person name="Pombert J.-F."/>
        </authorList>
    </citation>
    <scope>NUCLEOTIDE SEQUENCE [LARGE SCALE GENOMIC DNA]</scope>
    <source>
        <strain evidence="10">32O-Y</strain>
    </source>
</reference>
<keyword evidence="4" id="KW-0812">Transmembrane</keyword>
<evidence type="ECO:0000256" key="7">
    <source>
        <dbReference type="ARBA" id="ARBA00023136"/>
    </source>
</evidence>
<accession>A0A0U2U9V1</accession>
<keyword evidence="2" id="KW-0813">Transport</keyword>
<evidence type="ECO:0000256" key="1">
    <source>
        <dbReference type="ARBA" id="ARBA00004651"/>
    </source>
</evidence>
<dbReference type="Pfam" id="PF02653">
    <property type="entry name" value="BPD_transp_2"/>
    <property type="match status" value="1"/>
</dbReference>
<dbReference type="Proteomes" id="UP000061660">
    <property type="component" value="Chromosome"/>
</dbReference>
<keyword evidence="6" id="KW-1133">Transmembrane helix</keyword>
<dbReference type="EMBL" id="CP013652">
    <property type="protein sequence ID" value="ALS22984.1"/>
    <property type="molecule type" value="Genomic_DNA"/>
</dbReference>
<organism evidence="9 10">
    <name type="scientific">Paenibacillus naphthalenovorans</name>
    <dbReference type="NCBI Taxonomy" id="162209"/>
    <lineage>
        <taxon>Bacteria</taxon>
        <taxon>Bacillati</taxon>
        <taxon>Bacillota</taxon>
        <taxon>Bacilli</taxon>
        <taxon>Bacillales</taxon>
        <taxon>Paenibacillaceae</taxon>
        <taxon>Paenibacillus</taxon>
    </lineage>
</organism>
<reference evidence="9 10" key="2">
    <citation type="journal article" date="2016" name="Genome Announc.">
        <title>Complete Genome Sequences of Two Interactive Moderate Thermophiles, Paenibacillus napthalenovorans 32O-Y and Paenibacillus sp. 32O-W.</title>
        <authorList>
            <person name="Butler R.R.III."/>
            <person name="Wang J."/>
            <person name="Stark B.C."/>
            <person name="Pombert J.F."/>
        </authorList>
    </citation>
    <scope>NUCLEOTIDE SEQUENCE [LARGE SCALE GENOMIC DNA]</scope>
    <source>
        <strain evidence="9 10">32O-Y</strain>
    </source>
</reference>
<dbReference type="CDD" id="cd06582">
    <property type="entry name" value="TM_PBP1_LivH_like"/>
    <property type="match status" value="1"/>
</dbReference>
<dbReference type="InterPro" id="IPR001851">
    <property type="entry name" value="ABC_transp_permease"/>
</dbReference>
<keyword evidence="7" id="KW-0472">Membrane</keyword>
<dbReference type="InterPro" id="IPR052157">
    <property type="entry name" value="BCAA_transport_permease"/>
</dbReference>
<dbReference type="PANTHER" id="PTHR11795:SF450">
    <property type="entry name" value="ABC TRANSPORTER PERMEASE PROTEIN"/>
    <property type="match status" value="1"/>
</dbReference>
<proteinExistence type="inferred from homology"/>
<sequence length="297" mass="31783">MDAQMMLFQQSFWSGITIGFIYALIALGFTIIFNVSKILNIAQGEFTMIGALSLYSFVTTLNSPYWVGLLLTVVLASVIGWFMVKMAINPLKKPDILTMIVVTVAFGEILKGAAFLVWGSDNFAIPALFKSVSIPVFSANVDSQTILIIAVSLLIYFGFRWVNKNTYFGRALTAISGDPYAAGLMGIHVKRMILVVFIIGSIMGSVAGILAGPLITMSYYQGSMLGIKAFIAALLGGLGSYGGAIIGGLILGLFEAYAAGFVSSLLKDAFSFIVLLVLLVFLPSGLVSVKSLYKKNG</sequence>
<dbReference type="PATRIC" id="fig|162209.4.peg.2780"/>
<name>A0A0U2U9V1_9BACL</name>
<evidence type="ECO:0000256" key="6">
    <source>
        <dbReference type="ARBA" id="ARBA00022989"/>
    </source>
</evidence>
<evidence type="ECO:0000256" key="3">
    <source>
        <dbReference type="ARBA" id="ARBA00022475"/>
    </source>
</evidence>
<dbReference type="GO" id="GO:0006865">
    <property type="term" value="P:amino acid transport"/>
    <property type="evidence" value="ECO:0007669"/>
    <property type="project" value="UniProtKB-KW"/>
</dbReference>
<evidence type="ECO:0000313" key="9">
    <source>
        <dbReference type="EMBL" id="ALS22984.1"/>
    </source>
</evidence>
<keyword evidence="3" id="KW-1003">Cell membrane</keyword>
<evidence type="ECO:0000256" key="2">
    <source>
        <dbReference type="ARBA" id="ARBA00022448"/>
    </source>
</evidence>
<dbReference type="STRING" id="162209.IJ22_26110"/>
<dbReference type="GO" id="GO:0005886">
    <property type="term" value="C:plasma membrane"/>
    <property type="evidence" value="ECO:0007669"/>
    <property type="project" value="UniProtKB-SubCell"/>
</dbReference>
<evidence type="ECO:0000256" key="8">
    <source>
        <dbReference type="ARBA" id="ARBA00037998"/>
    </source>
</evidence>